<dbReference type="Proteomes" id="UP001516400">
    <property type="component" value="Unassembled WGS sequence"/>
</dbReference>
<dbReference type="InterPro" id="IPR011011">
    <property type="entry name" value="Znf_FYVE_PHD"/>
</dbReference>
<evidence type="ECO:0000313" key="3">
    <source>
        <dbReference type="Proteomes" id="UP001516400"/>
    </source>
</evidence>
<proteinExistence type="predicted"/>
<gene>
    <name evidence="2" type="ORF">HHI36_017386</name>
</gene>
<evidence type="ECO:0000313" key="2">
    <source>
        <dbReference type="EMBL" id="KAL3279880.1"/>
    </source>
</evidence>
<dbReference type="Gene3D" id="3.30.40.10">
    <property type="entry name" value="Zinc/RING finger domain, C3HC4 (zinc finger)"/>
    <property type="match status" value="1"/>
</dbReference>
<keyword evidence="3" id="KW-1185">Reference proteome</keyword>
<accession>A0ABD2NMP2</accession>
<dbReference type="InterPro" id="IPR013083">
    <property type="entry name" value="Znf_RING/FYVE/PHD"/>
</dbReference>
<dbReference type="SUPFAM" id="SSF57903">
    <property type="entry name" value="FYVE/PHD zinc finger"/>
    <property type="match status" value="1"/>
</dbReference>
<evidence type="ECO:0000256" key="1">
    <source>
        <dbReference type="SAM" id="MobiDB-lite"/>
    </source>
</evidence>
<dbReference type="AlphaFoldDB" id="A0ABD2NMP2"/>
<organism evidence="2 3">
    <name type="scientific">Cryptolaemus montrouzieri</name>
    <dbReference type="NCBI Taxonomy" id="559131"/>
    <lineage>
        <taxon>Eukaryota</taxon>
        <taxon>Metazoa</taxon>
        <taxon>Ecdysozoa</taxon>
        <taxon>Arthropoda</taxon>
        <taxon>Hexapoda</taxon>
        <taxon>Insecta</taxon>
        <taxon>Pterygota</taxon>
        <taxon>Neoptera</taxon>
        <taxon>Endopterygota</taxon>
        <taxon>Coleoptera</taxon>
        <taxon>Polyphaga</taxon>
        <taxon>Cucujiformia</taxon>
        <taxon>Coccinelloidea</taxon>
        <taxon>Coccinellidae</taxon>
        <taxon>Scymninae</taxon>
        <taxon>Scymnini</taxon>
        <taxon>Cryptolaemus</taxon>
    </lineage>
</organism>
<name>A0ABD2NMP2_9CUCU</name>
<feature type="compositionally biased region" description="Basic and acidic residues" evidence="1">
    <location>
        <begin position="1"/>
        <end position="13"/>
    </location>
</feature>
<feature type="region of interest" description="Disordered" evidence="1">
    <location>
        <begin position="1"/>
        <end position="29"/>
    </location>
</feature>
<protein>
    <submittedName>
        <fullName evidence="2">Uncharacterized protein</fullName>
    </submittedName>
</protein>
<feature type="non-terminal residue" evidence="2">
    <location>
        <position position="1"/>
    </location>
</feature>
<dbReference type="EMBL" id="JABFTP020000124">
    <property type="protein sequence ID" value="KAL3279880.1"/>
    <property type="molecule type" value="Genomic_DNA"/>
</dbReference>
<comment type="caution">
    <text evidence="2">The sequence shown here is derived from an EMBL/GenBank/DDBJ whole genome shotgun (WGS) entry which is preliminary data.</text>
</comment>
<reference evidence="2 3" key="1">
    <citation type="journal article" date="2021" name="BMC Biol.">
        <title>Horizontally acquired antibacterial genes associated with adaptive radiation of ladybird beetles.</title>
        <authorList>
            <person name="Li H.S."/>
            <person name="Tang X.F."/>
            <person name="Huang Y.H."/>
            <person name="Xu Z.Y."/>
            <person name="Chen M.L."/>
            <person name="Du X.Y."/>
            <person name="Qiu B.Y."/>
            <person name="Chen P.T."/>
            <person name="Zhang W."/>
            <person name="Slipinski A."/>
            <person name="Escalona H.E."/>
            <person name="Waterhouse R.M."/>
            <person name="Zwick A."/>
            <person name="Pang H."/>
        </authorList>
    </citation>
    <scope>NUCLEOTIDE SEQUENCE [LARGE SCALE GENOMIC DNA]</scope>
    <source>
        <strain evidence="2">SYSU2018</strain>
    </source>
</reference>
<sequence>QKKSDMTDSDRYASSDPNPENPLFANNTDFSDDVAMRDETAVPFDDDAEFSFYNGKHSDDKRGEGWVQCLMCKLWVHGACVGYESGVYICDYSKNSN</sequence>